<reference evidence="3 4" key="1">
    <citation type="journal article" date="2015" name="Genome Biol. Evol.">
        <title>The genome of winter moth (Operophtera brumata) provides a genomic perspective on sexual dimorphism and phenology.</title>
        <authorList>
            <person name="Derks M.F."/>
            <person name="Smit S."/>
            <person name="Salis L."/>
            <person name="Schijlen E."/>
            <person name="Bossers A."/>
            <person name="Mateman C."/>
            <person name="Pijl A.S."/>
            <person name="de Ridder D."/>
            <person name="Groenen M.A."/>
            <person name="Visser M.E."/>
            <person name="Megens H.J."/>
        </authorList>
    </citation>
    <scope>NUCLEOTIDE SEQUENCE [LARGE SCALE GENOMIC DNA]</scope>
    <source>
        <strain evidence="3">WM2013NL</strain>
        <tissue evidence="3">Head and thorax</tissue>
    </source>
</reference>
<dbReference type="GO" id="GO:0016297">
    <property type="term" value="F:fatty acyl-[ACP] hydrolase activity"/>
    <property type="evidence" value="ECO:0007669"/>
    <property type="project" value="UniProtKB-EC"/>
</dbReference>
<dbReference type="AlphaFoldDB" id="A0A0L7LMY3"/>
<protein>
    <recommendedName>
        <fullName evidence="1">oleoyl-[acyl-carrier-protein] hydrolase</fullName>
        <ecNumber evidence="1">3.1.2.14</ecNumber>
    </recommendedName>
</protein>
<dbReference type="SUPFAM" id="SSF53474">
    <property type="entry name" value="alpha/beta-Hydrolases"/>
    <property type="match status" value="1"/>
</dbReference>
<gene>
    <name evidence="3" type="ORF">OBRU01_05238</name>
</gene>
<organism evidence="3 4">
    <name type="scientific">Operophtera brumata</name>
    <name type="common">Winter moth</name>
    <name type="synonym">Phalaena brumata</name>
    <dbReference type="NCBI Taxonomy" id="104452"/>
    <lineage>
        <taxon>Eukaryota</taxon>
        <taxon>Metazoa</taxon>
        <taxon>Ecdysozoa</taxon>
        <taxon>Arthropoda</taxon>
        <taxon>Hexapoda</taxon>
        <taxon>Insecta</taxon>
        <taxon>Pterygota</taxon>
        <taxon>Neoptera</taxon>
        <taxon>Endopterygota</taxon>
        <taxon>Lepidoptera</taxon>
        <taxon>Glossata</taxon>
        <taxon>Ditrysia</taxon>
        <taxon>Geometroidea</taxon>
        <taxon>Geometridae</taxon>
        <taxon>Larentiinae</taxon>
        <taxon>Operophtera</taxon>
    </lineage>
</organism>
<dbReference type="STRING" id="104452.A0A0L7LMY3"/>
<evidence type="ECO:0000313" key="3">
    <source>
        <dbReference type="EMBL" id="KOB76790.1"/>
    </source>
</evidence>
<proteinExistence type="predicted"/>
<evidence type="ECO:0000256" key="1">
    <source>
        <dbReference type="ARBA" id="ARBA00012480"/>
    </source>
</evidence>
<feature type="domain" description="Thioesterase" evidence="2">
    <location>
        <begin position="120"/>
        <end position="204"/>
    </location>
</feature>
<dbReference type="InterPro" id="IPR001031">
    <property type="entry name" value="Thioesterase"/>
</dbReference>
<dbReference type="Pfam" id="PF00975">
    <property type="entry name" value="Thioesterase"/>
    <property type="match status" value="1"/>
</dbReference>
<comment type="caution">
    <text evidence="3">The sequence shown here is derived from an EMBL/GenBank/DDBJ whole genome shotgun (WGS) entry which is preliminary data.</text>
</comment>
<name>A0A0L7LMY3_OPEBR</name>
<dbReference type="InterPro" id="IPR029058">
    <property type="entry name" value="AB_hydrolase_fold"/>
</dbReference>
<evidence type="ECO:0000313" key="4">
    <source>
        <dbReference type="Proteomes" id="UP000037510"/>
    </source>
</evidence>
<keyword evidence="4" id="KW-1185">Reference proteome</keyword>
<evidence type="ECO:0000259" key="2">
    <source>
        <dbReference type="Pfam" id="PF00975"/>
    </source>
</evidence>
<dbReference type="EMBL" id="JTDY01000529">
    <property type="protein sequence ID" value="KOB76790.1"/>
    <property type="molecule type" value="Genomic_DNA"/>
</dbReference>
<dbReference type="Gene3D" id="3.40.50.1820">
    <property type="entry name" value="alpha/beta hydrolase"/>
    <property type="match status" value="1"/>
</dbReference>
<dbReference type="Proteomes" id="UP000037510">
    <property type="component" value="Unassembled WGS sequence"/>
</dbReference>
<sequence>MSKLTRIMLDRSVTKKIGVYHGVQDIKTLDENLNLKSLLINDVINEEMNSLIKEAYKISCSTEKVQEMTIANLKNLECMITQESKGLDGLEAFFTYIEKDEWMAAEPTEEEELDPKATYLMLVPGFEGHHEVFTTLCERLKVQAVAFQYGPELINANVSEMAANIKKFMNKRIQLKSKFYLLGYSFGVNVALELAALFEKEGHLCARSRSILSSYKPVFILFFSTPTGHIGVVYCLDSSPDALRAQLDAYVGHLSDAQLQNNLVEHMYKLMNGQDSAGLMLKLEQINSWEEKIELCVNKLRGIVNFSHQYKRCILQGAYTRIMLAKEYQPNFKLQSDLVLIRCIPHPKIKNLADDYGLSKYTTKLVQVFNIEADHTSALYDCRVTSIVNRLLDPKLLEAFKNKNLCFSYVADRTRGL</sequence>
<dbReference type="EC" id="3.1.2.14" evidence="1"/>
<accession>A0A0L7LMY3</accession>